<keyword evidence="7" id="KW-0460">Magnesium</keyword>
<evidence type="ECO:0000256" key="8">
    <source>
        <dbReference type="ARBA" id="ARBA00023204"/>
    </source>
</evidence>
<organism evidence="10 11">
    <name type="scientific">Mycolicibacterium neoaurum</name>
    <name type="common">Mycobacterium neoaurum</name>
    <dbReference type="NCBI Taxonomy" id="1795"/>
    <lineage>
        <taxon>Bacteria</taxon>
        <taxon>Bacillati</taxon>
        <taxon>Actinomycetota</taxon>
        <taxon>Actinomycetes</taxon>
        <taxon>Mycobacteriales</taxon>
        <taxon>Mycobacteriaceae</taxon>
        <taxon>Mycolicibacterium</taxon>
    </lineage>
</organism>
<keyword evidence="3" id="KW-0540">Nuclease</keyword>
<gene>
    <name evidence="10" type="ORF">BN1047_02545</name>
</gene>
<accession>A0AAV2WKI5</accession>
<sequence>MPVRRFDSGWTRSTGRLGTGADLDRLSLATYNIWFNELCATQRYQAIADILAREAPDVMVFQEVTEPALTVLLAQPWIRAHYSSAAVCGGRLGHYGMLLLSRIPVERVSYTRLPSNLSRGYLTARYTIGGRSFTIVGLHLESGKAAAALRERQLRLVVDSVRSHPEVAIMGDFNLRDAENHILPADFRDVWPTLHPDEPGFTEDTTINHMRYDMKDKHRHVRFDRVLVRADAWSAHSIRLLGREPVAPELPRIFPSDHFGVQCTLERVSRGTR</sequence>
<keyword evidence="8" id="KW-0234">DNA repair</keyword>
<dbReference type="GO" id="GO:0046872">
    <property type="term" value="F:metal ion binding"/>
    <property type="evidence" value="ECO:0007669"/>
    <property type="project" value="UniProtKB-KW"/>
</dbReference>
<evidence type="ECO:0000256" key="6">
    <source>
        <dbReference type="ARBA" id="ARBA00022801"/>
    </source>
</evidence>
<dbReference type="Pfam" id="PF03372">
    <property type="entry name" value="Exo_endo_phos"/>
    <property type="match status" value="1"/>
</dbReference>
<dbReference type="SUPFAM" id="SSF56219">
    <property type="entry name" value="DNase I-like"/>
    <property type="match status" value="1"/>
</dbReference>
<name>A0AAV2WKI5_MYCNE</name>
<dbReference type="InterPro" id="IPR005135">
    <property type="entry name" value="Endo/exonuclease/phosphatase"/>
</dbReference>
<dbReference type="PANTHER" id="PTHR15822:SF4">
    <property type="entry name" value="TYROSYL-DNA PHOSPHODIESTERASE 2"/>
    <property type="match status" value="1"/>
</dbReference>
<dbReference type="GO" id="GO:0070260">
    <property type="term" value="F:5'-tyrosyl-DNA phosphodiesterase activity"/>
    <property type="evidence" value="ECO:0007669"/>
    <property type="project" value="TreeGrafter"/>
</dbReference>
<dbReference type="AlphaFoldDB" id="A0AAV2WKI5"/>
<dbReference type="CDD" id="cd09080">
    <property type="entry name" value="TDP2"/>
    <property type="match status" value="1"/>
</dbReference>
<evidence type="ECO:0000256" key="1">
    <source>
        <dbReference type="ARBA" id="ARBA00001936"/>
    </source>
</evidence>
<dbReference type="GO" id="GO:0004518">
    <property type="term" value="F:nuclease activity"/>
    <property type="evidence" value="ECO:0007669"/>
    <property type="project" value="UniProtKB-KW"/>
</dbReference>
<dbReference type="Gene3D" id="3.60.10.10">
    <property type="entry name" value="Endonuclease/exonuclease/phosphatase"/>
    <property type="match status" value="1"/>
</dbReference>
<keyword evidence="5" id="KW-0227">DNA damage</keyword>
<dbReference type="GO" id="GO:0005737">
    <property type="term" value="C:cytoplasm"/>
    <property type="evidence" value="ECO:0007669"/>
    <property type="project" value="TreeGrafter"/>
</dbReference>
<evidence type="ECO:0000313" key="10">
    <source>
        <dbReference type="EMBL" id="CDQ44665.1"/>
    </source>
</evidence>
<keyword evidence="6 10" id="KW-0378">Hydrolase</keyword>
<proteinExistence type="predicted"/>
<comment type="cofactor">
    <cofactor evidence="1">
        <name>Mn(2+)</name>
        <dbReference type="ChEBI" id="CHEBI:29035"/>
    </cofactor>
</comment>
<evidence type="ECO:0000256" key="7">
    <source>
        <dbReference type="ARBA" id="ARBA00022842"/>
    </source>
</evidence>
<evidence type="ECO:0000256" key="4">
    <source>
        <dbReference type="ARBA" id="ARBA00022723"/>
    </source>
</evidence>
<protein>
    <submittedName>
        <fullName evidence="10">Metal-dependent hydrolase</fullName>
    </submittedName>
</protein>
<dbReference type="PANTHER" id="PTHR15822">
    <property type="entry name" value="TRAF AND TNF RECEPTOR-ASSOCIATED PROTEIN"/>
    <property type="match status" value="1"/>
</dbReference>
<evidence type="ECO:0000259" key="9">
    <source>
        <dbReference type="Pfam" id="PF03372"/>
    </source>
</evidence>
<reference evidence="10" key="1">
    <citation type="submission" date="2014-05" db="EMBL/GenBank/DDBJ databases">
        <authorList>
            <person name="Urmite Genomes"/>
        </authorList>
    </citation>
    <scope>NUCLEOTIDE SEQUENCE</scope>
    <source>
        <strain evidence="10">DSM 44074</strain>
    </source>
</reference>
<dbReference type="GO" id="GO:0006302">
    <property type="term" value="P:double-strand break repair"/>
    <property type="evidence" value="ECO:0007669"/>
    <property type="project" value="TreeGrafter"/>
</dbReference>
<dbReference type="GO" id="GO:0003697">
    <property type="term" value="F:single-stranded DNA binding"/>
    <property type="evidence" value="ECO:0007669"/>
    <property type="project" value="TreeGrafter"/>
</dbReference>
<evidence type="ECO:0000256" key="2">
    <source>
        <dbReference type="ARBA" id="ARBA00001946"/>
    </source>
</evidence>
<reference evidence="10" key="2">
    <citation type="submission" date="2015-09" db="EMBL/GenBank/DDBJ databases">
        <title>Draft genome sequence of Mycobacterium neoaurum DSM 44074.</title>
        <authorList>
            <person name="Croce O."/>
            <person name="Robert C."/>
            <person name="Raoult D."/>
            <person name="Drancourt M."/>
        </authorList>
    </citation>
    <scope>NUCLEOTIDE SEQUENCE</scope>
    <source>
        <strain evidence="10">DSM 44074</strain>
    </source>
</reference>
<dbReference type="InterPro" id="IPR051547">
    <property type="entry name" value="TDP2-like"/>
</dbReference>
<comment type="cofactor">
    <cofactor evidence="2">
        <name>Mg(2+)</name>
        <dbReference type="ChEBI" id="CHEBI:18420"/>
    </cofactor>
</comment>
<dbReference type="EMBL" id="LK021338">
    <property type="protein sequence ID" value="CDQ44665.1"/>
    <property type="molecule type" value="Genomic_DNA"/>
</dbReference>
<evidence type="ECO:0000256" key="3">
    <source>
        <dbReference type="ARBA" id="ARBA00022722"/>
    </source>
</evidence>
<feature type="domain" description="Endonuclease/exonuclease/phosphatase" evidence="9">
    <location>
        <begin position="29"/>
        <end position="258"/>
    </location>
</feature>
<dbReference type="InterPro" id="IPR036691">
    <property type="entry name" value="Endo/exonu/phosph_ase_sf"/>
</dbReference>
<evidence type="ECO:0000313" key="11">
    <source>
        <dbReference type="Proteomes" id="UP000028864"/>
    </source>
</evidence>
<evidence type="ECO:0000256" key="5">
    <source>
        <dbReference type="ARBA" id="ARBA00022763"/>
    </source>
</evidence>
<keyword evidence="4" id="KW-0479">Metal-binding</keyword>
<dbReference type="Proteomes" id="UP000028864">
    <property type="component" value="Unassembled WGS sequence"/>
</dbReference>